<reference evidence="4 5" key="1">
    <citation type="submission" date="2016-05" db="EMBL/GenBank/DDBJ databases">
        <title>Genomic Taxonomy of the Vibrionaceae.</title>
        <authorList>
            <person name="Gomez-Gil B."/>
            <person name="Enciso-Ibarra J."/>
        </authorList>
    </citation>
    <scope>NUCLEOTIDE SEQUENCE [LARGE SCALE GENOMIC DNA]</scope>
    <source>
        <strain evidence="4 5">CAIM 1920</strain>
    </source>
</reference>
<dbReference type="EMBL" id="LYBM01000006">
    <property type="protein sequence ID" value="ODA35113.1"/>
    <property type="molecule type" value="Genomic_DNA"/>
</dbReference>
<keyword evidence="3" id="KW-0732">Signal</keyword>
<dbReference type="GO" id="GO:0055085">
    <property type="term" value="P:transmembrane transport"/>
    <property type="evidence" value="ECO:0007669"/>
    <property type="project" value="InterPro"/>
</dbReference>
<evidence type="ECO:0000313" key="4">
    <source>
        <dbReference type="EMBL" id="ODA35113.1"/>
    </source>
</evidence>
<dbReference type="InterPro" id="IPR004682">
    <property type="entry name" value="TRAP_DctP"/>
</dbReference>
<protein>
    <submittedName>
        <fullName evidence="4">C4-dicarboxylate ABC transporter substrate-binding protein</fullName>
    </submittedName>
</protein>
<name>A0A1C3EPG1_9GAMM</name>
<dbReference type="PIRSF" id="PIRSF006470">
    <property type="entry name" value="DctB"/>
    <property type="match status" value="1"/>
</dbReference>
<evidence type="ECO:0000256" key="3">
    <source>
        <dbReference type="ARBA" id="ARBA00022729"/>
    </source>
</evidence>
<dbReference type="PANTHER" id="PTHR33376:SF7">
    <property type="entry name" value="C4-DICARBOXYLATE-BINDING PROTEIN DCTB"/>
    <property type="match status" value="1"/>
</dbReference>
<dbReference type="PANTHER" id="PTHR33376">
    <property type="match status" value="1"/>
</dbReference>
<proteinExistence type="inferred from homology"/>
<dbReference type="CDD" id="cd13603">
    <property type="entry name" value="PBP2_TRAP_Siap_TeaA_like"/>
    <property type="match status" value="1"/>
</dbReference>
<organism evidence="4 5">
    <name type="scientific">Veronia pacifica</name>
    <dbReference type="NCBI Taxonomy" id="1080227"/>
    <lineage>
        <taxon>Bacteria</taxon>
        <taxon>Pseudomonadati</taxon>
        <taxon>Pseudomonadota</taxon>
        <taxon>Gammaproteobacteria</taxon>
        <taxon>Vibrionales</taxon>
        <taxon>Vibrionaceae</taxon>
        <taxon>Veronia</taxon>
    </lineage>
</organism>
<dbReference type="SUPFAM" id="SSF53850">
    <property type="entry name" value="Periplasmic binding protein-like II"/>
    <property type="match status" value="1"/>
</dbReference>
<dbReference type="NCBIfam" id="TIGR00787">
    <property type="entry name" value="dctP"/>
    <property type="match status" value="1"/>
</dbReference>
<gene>
    <name evidence="4" type="ORF">A8L45_05395</name>
</gene>
<dbReference type="InterPro" id="IPR038404">
    <property type="entry name" value="TRAP_DctP_sf"/>
</dbReference>
<dbReference type="InterPro" id="IPR018389">
    <property type="entry name" value="DctP_fam"/>
</dbReference>
<accession>A0A1C3EPG1</accession>
<sequence>MSNATRSQTMISRNKTIKMLLSGIVGAAFSISAFNVQAEKIRVAGNFATEHSSSKAMQVFKDEVQKLTNGDLEVDIFPAQQLGGAAENVQAVRIGAVELIWVGTAYLTRTIPELEVIGLPFQFPNRESAFKVVDGPVGDKLDGYLEKENLVSLGYMELGFRQLTNNERAINSVADMKGLKIRLQPNETHLATFRALGANPVAMDVKELYSALEQGVIDGQENPFAIIHVARYPEVQKHVSNTGHFFDFISVVANTKRLAALSPEHQKAVKDAMATAVAYQRDLAAKQDAAALGKLKAEGMVYTPVSPKFAAELRSKTADVADSVKERVGSELFSLVEAETAAAAK</sequence>
<dbReference type="GO" id="GO:0030288">
    <property type="term" value="C:outer membrane-bounded periplasmic space"/>
    <property type="evidence" value="ECO:0007669"/>
    <property type="project" value="InterPro"/>
</dbReference>
<keyword evidence="5" id="KW-1185">Reference proteome</keyword>
<dbReference type="Gene3D" id="3.40.190.170">
    <property type="entry name" value="Bacterial extracellular solute-binding protein, family 7"/>
    <property type="match status" value="1"/>
</dbReference>
<evidence type="ECO:0000256" key="2">
    <source>
        <dbReference type="ARBA" id="ARBA00022448"/>
    </source>
</evidence>
<dbReference type="NCBIfam" id="NF037995">
    <property type="entry name" value="TRAP_S1"/>
    <property type="match status" value="1"/>
</dbReference>
<dbReference type="AlphaFoldDB" id="A0A1C3EPG1"/>
<comment type="similarity">
    <text evidence="1">Belongs to the bacterial solute-binding protein 7 family.</text>
</comment>
<evidence type="ECO:0000256" key="1">
    <source>
        <dbReference type="ARBA" id="ARBA00009023"/>
    </source>
</evidence>
<dbReference type="Pfam" id="PF03480">
    <property type="entry name" value="DctP"/>
    <property type="match status" value="1"/>
</dbReference>
<evidence type="ECO:0000313" key="5">
    <source>
        <dbReference type="Proteomes" id="UP000094936"/>
    </source>
</evidence>
<dbReference type="STRING" id="1080227.A8L45_05395"/>
<dbReference type="Proteomes" id="UP000094936">
    <property type="component" value="Unassembled WGS sequence"/>
</dbReference>
<keyword evidence="2" id="KW-0813">Transport</keyword>
<comment type="caution">
    <text evidence="4">The sequence shown here is derived from an EMBL/GenBank/DDBJ whole genome shotgun (WGS) entry which is preliminary data.</text>
</comment>